<keyword evidence="3" id="KW-1185">Reference proteome</keyword>
<dbReference type="EMBL" id="JAMSHJ010000005">
    <property type="protein sequence ID" value="KAI5402917.1"/>
    <property type="molecule type" value="Genomic_DNA"/>
</dbReference>
<reference evidence="2 3" key="1">
    <citation type="journal article" date="2022" name="Nat. Genet.">
        <title>Improved pea reference genome and pan-genome highlight genomic features and evolutionary characteristics.</title>
        <authorList>
            <person name="Yang T."/>
            <person name="Liu R."/>
            <person name="Luo Y."/>
            <person name="Hu S."/>
            <person name="Wang D."/>
            <person name="Wang C."/>
            <person name="Pandey M.K."/>
            <person name="Ge S."/>
            <person name="Xu Q."/>
            <person name="Li N."/>
            <person name="Li G."/>
            <person name="Huang Y."/>
            <person name="Saxena R.K."/>
            <person name="Ji Y."/>
            <person name="Li M."/>
            <person name="Yan X."/>
            <person name="He Y."/>
            <person name="Liu Y."/>
            <person name="Wang X."/>
            <person name="Xiang C."/>
            <person name="Varshney R.K."/>
            <person name="Ding H."/>
            <person name="Gao S."/>
            <person name="Zong X."/>
        </authorList>
    </citation>
    <scope>NUCLEOTIDE SEQUENCE [LARGE SCALE GENOMIC DNA]</scope>
    <source>
        <strain evidence="2 3">cv. Zhongwan 6</strain>
    </source>
</reference>
<dbReference type="PANTHER" id="PTHR32108:SF9">
    <property type="entry name" value="REVERSE TRANSCRIPTASE RNASE H-LIKE DOMAIN-CONTAINING PROTEIN"/>
    <property type="match status" value="1"/>
</dbReference>
<protein>
    <recommendedName>
        <fullName evidence="4">Gag-pro-like protein</fullName>
    </recommendedName>
</protein>
<feature type="region of interest" description="Disordered" evidence="1">
    <location>
        <begin position="266"/>
        <end position="292"/>
    </location>
</feature>
<evidence type="ECO:0000313" key="3">
    <source>
        <dbReference type="Proteomes" id="UP001058974"/>
    </source>
</evidence>
<evidence type="ECO:0000313" key="2">
    <source>
        <dbReference type="EMBL" id="KAI5402917.1"/>
    </source>
</evidence>
<dbReference type="AlphaFoldDB" id="A0A9D4WJW0"/>
<dbReference type="PANTHER" id="PTHR32108">
    <property type="entry name" value="DNA-DIRECTED RNA POLYMERASE SUBUNIT ALPHA"/>
    <property type="match status" value="1"/>
</dbReference>
<evidence type="ECO:0000256" key="1">
    <source>
        <dbReference type="SAM" id="MobiDB-lite"/>
    </source>
</evidence>
<evidence type="ECO:0008006" key="4">
    <source>
        <dbReference type="Google" id="ProtNLM"/>
    </source>
</evidence>
<gene>
    <name evidence="2" type="ORF">KIW84_050493</name>
</gene>
<accession>A0A9D4WJW0</accession>
<name>A0A9D4WJW0_PEA</name>
<organism evidence="2 3">
    <name type="scientific">Pisum sativum</name>
    <name type="common">Garden pea</name>
    <name type="synonym">Lathyrus oleraceus</name>
    <dbReference type="NCBI Taxonomy" id="3888"/>
    <lineage>
        <taxon>Eukaryota</taxon>
        <taxon>Viridiplantae</taxon>
        <taxon>Streptophyta</taxon>
        <taxon>Embryophyta</taxon>
        <taxon>Tracheophyta</taxon>
        <taxon>Spermatophyta</taxon>
        <taxon>Magnoliopsida</taxon>
        <taxon>eudicotyledons</taxon>
        <taxon>Gunneridae</taxon>
        <taxon>Pentapetalae</taxon>
        <taxon>rosids</taxon>
        <taxon>fabids</taxon>
        <taxon>Fabales</taxon>
        <taxon>Fabaceae</taxon>
        <taxon>Papilionoideae</taxon>
        <taxon>50 kb inversion clade</taxon>
        <taxon>NPAAA clade</taxon>
        <taxon>Hologalegina</taxon>
        <taxon>IRL clade</taxon>
        <taxon>Fabeae</taxon>
        <taxon>Lathyrus</taxon>
    </lineage>
</organism>
<dbReference type="Gramene" id="Psat05G0049300-T1">
    <property type="protein sequence ID" value="KAI5402917.1"/>
    <property type="gene ID" value="KIW84_050493"/>
</dbReference>
<sequence>MTYTQMLPYLIQNGTVVPRALPPMPKPHKPWYDENARCAFHANSEGHTTENCKVFKLRVQELIDQKILSFADVPNVGNNPLPKHDGSGVNAIESSTDDGLIKDVFKLKTLLTMVHARLMEAELMNEVHDNCVVCSSNPNQCGEFKIYLQRLMDQRVIQFIRAKIDEDVALIVPIFDQERLPKPFVVPYQRNVDLEPVKKIEPMVIHVPAPFLFDSTKVVPWNYELVVYVGNKPIILKEPDVTNIAGASGVTRSGWVFAPEVIPNKESAPTVEPTKGKKVNPPEVGEGSSKKAVTAEEDREFLKIIKKEKKDKCGLGYQPSIELFKDQKIHQGKVPSIQEIFSKAGFRSDDQVNALEDEDPDFSKMVFCGPPDAALTNWKATDLPDIVSCSK</sequence>
<comment type="caution">
    <text evidence="2">The sequence shown here is derived from an EMBL/GenBank/DDBJ whole genome shotgun (WGS) entry which is preliminary data.</text>
</comment>
<dbReference type="Proteomes" id="UP001058974">
    <property type="component" value="Chromosome 5"/>
</dbReference>
<proteinExistence type="predicted"/>